<keyword evidence="9 16" id="KW-0028">Amino-acid biosynthesis</keyword>
<dbReference type="InterPro" id="IPR004429">
    <property type="entry name" value="Isopropylmalate_DH"/>
</dbReference>
<evidence type="ECO:0000256" key="13">
    <source>
        <dbReference type="ARBA" id="ARBA00023027"/>
    </source>
</evidence>
<dbReference type="GO" id="GO:0005829">
    <property type="term" value="C:cytosol"/>
    <property type="evidence" value="ECO:0007669"/>
    <property type="project" value="TreeGrafter"/>
</dbReference>
<comment type="subcellular location">
    <subcellularLocation>
        <location evidence="3 16">Cytoplasm</location>
    </subcellularLocation>
</comment>
<evidence type="ECO:0000256" key="6">
    <source>
        <dbReference type="ARBA" id="ARBA00011738"/>
    </source>
</evidence>
<dbReference type="GO" id="GO:0051287">
    <property type="term" value="F:NAD binding"/>
    <property type="evidence" value="ECO:0007669"/>
    <property type="project" value="InterPro"/>
</dbReference>
<keyword evidence="11 16" id="KW-0460">Magnesium</keyword>
<feature type="binding site" evidence="16">
    <location>
        <position position="223"/>
    </location>
    <ligand>
        <name>Mg(2+)</name>
        <dbReference type="ChEBI" id="CHEBI:18420"/>
    </ligand>
</feature>
<comment type="caution">
    <text evidence="16">Lacks conserved residue(s) required for the propagation of feature annotation.</text>
</comment>
<dbReference type="EC" id="1.1.1.85" evidence="16"/>
<evidence type="ECO:0000256" key="10">
    <source>
        <dbReference type="ARBA" id="ARBA00022723"/>
    </source>
</evidence>
<evidence type="ECO:0000313" key="19">
    <source>
        <dbReference type="EMBL" id="OLS02646.1"/>
    </source>
</evidence>
<comment type="similarity">
    <text evidence="5 16">Belongs to the isocitrate and isopropylmalate dehydrogenases family. LeuB type 1 subfamily.</text>
</comment>
<keyword evidence="7 16" id="KW-0432">Leucine biosynthesis</keyword>
<evidence type="ECO:0000256" key="9">
    <source>
        <dbReference type="ARBA" id="ARBA00022605"/>
    </source>
</evidence>
<dbReference type="Pfam" id="PF00180">
    <property type="entry name" value="Iso_dh"/>
    <property type="match status" value="1"/>
</dbReference>
<proteinExistence type="inferred from homology"/>
<dbReference type="FunFam" id="3.40.718.10:FF:000028">
    <property type="entry name" value="3-isopropylmalate dehydrogenase"/>
    <property type="match status" value="1"/>
</dbReference>
<evidence type="ECO:0000256" key="3">
    <source>
        <dbReference type="ARBA" id="ARBA00004496"/>
    </source>
</evidence>
<comment type="cofactor">
    <cofactor evidence="16 17">
        <name>Mg(2+)</name>
        <dbReference type="ChEBI" id="CHEBI:18420"/>
    </cofactor>
    <cofactor evidence="16 17">
        <name>Mn(2+)</name>
        <dbReference type="ChEBI" id="CHEBI:29035"/>
    </cofactor>
    <text evidence="16 17">Binds 1 Mg(2+) or Mn(2+) ion per subunit.</text>
</comment>
<dbReference type="Proteomes" id="UP000186112">
    <property type="component" value="Unassembled WGS sequence"/>
</dbReference>
<dbReference type="Gene3D" id="3.40.718.10">
    <property type="entry name" value="Isopropylmalate Dehydrogenase"/>
    <property type="match status" value="1"/>
</dbReference>
<evidence type="ECO:0000256" key="17">
    <source>
        <dbReference type="RuleBase" id="RU004445"/>
    </source>
</evidence>
<comment type="catalytic activity">
    <reaction evidence="1 16 17">
        <text>(2R,3S)-3-isopropylmalate + NAD(+) = 4-methyl-2-oxopentanoate + CO2 + NADH</text>
        <dbReference type="Rhea" id="RHEA:32271"/>
        <dbReference type="ChEBI" id="CHEBI:16526"/>
        <dbReference type="ChEBI" id="CHEBI:17865"/>
        <dbReference type="ChEBI" id="CHEBI:35121"/>
        <dbReference type="ChEBI" id="CHEBI:57540"/>
        <dbReference type="ChEBI" id="CHEBI:57945"/>
        <dbReference type="EC" id="1.1.1.85"/>
    </reaction>
</comment>
<dbReference type="InterPro" id="IPR024084">
    <property type="entry name" value="IsoPropMal-DH-like_dom"/>
</dbReference>
<comment type="function">
    <text evidence="15 16 17">Catalyzes the oxidation of 3-carboxy-2-hydroxy-4-methylpentanoate (3-isopropylmalate) to 3-carboxy-4-methyl-2-oxopentanoate. The product decarboxylates to 4-methyl-2 oxopentanoate.</text>
</comment>
<keyword evidence="16" id="KW-0464">Manganese</keyword>
<comment type="cofactor">
    <cofactor evidence="2">
        <name>Mn(2+)</name>
        <dbReference type="ChEBI" id="CHEBI:29035"/>
    </cofactor>
</comment>
<feature type="binding site" evidence="16">
    <location>
        <position position="106"/>
    </location>
    <ligand>
        <name>substrate</name>
    </ligand>
</feature>
<dbReference type="GO" id="GO:0000287">
    <property type="term" value="F:magnesium ion binding"/>
    <property type="evidence" value="ECO:0007669"/>
    <property type="project" value="InterPro"/>
</dbReference>
<dbReference type="PANTHER" id="PTHR42979">
    <property type="entry name" value="3-ISOPROPYLMALATE DEHYDROGENASE"/>
    <property type="match status" value="1"/>
</dbReference>
<feature type="binding site" evidence="16">
    <location>
        <begin position="281"/>
        <end position="293"/>
    </location>
    <ligand>
        <name>NAD(+)</name>
        <dbReference type="ChEBI" id="CHEBI:57540"/>
    </ligand>
</feature>
<organism evidence="19 20">
    <name type="scientific">Tissierella creatinophila DSM 6911</name>
    <dbReference type="NCBI Taxonomy" id="1123403"/>
    <lineage>
        <taxon>Bacteria</taxon>
        <taxon>Bacillati</taxon>
        <taxon>Bacillota</taxon>
        <taxon>Tissierellia</taxon>
        <taxon>Tissierellales</taxon>
        <taxon>Tissierellaceae</taxon>
        <taxon>Tissierella</taxon>
    </lineage>
</organism>
<evidence type="ECO:0000256" key="14">
    <source>
        <dbReference type="ARBA" id="ARBA00023304"/>
    </source>
</evidence>
<feature type="site" description="Important for catalysis" evidence="16">
    <location>
        <position position="191"/>
    </location>
</feature>
<evidence type="ECO:0000256" key="2">
    <source>
        <dbReference type="ARBA" id="ARBA00001936"/>
    </source>
</evidence>
<keyword evidence="13 16" id="KW-0520">NAD</keyword>
<dbReference type="UniPathway" id="UPA00048">
    <property type="reaction ID" value="UER00072"/>
</dbReference>
<evidence type="ECO:0000256" key="12">
    <source>
        <dbReference type="ARBA" id="ARBA00023002"/>
    </source>
</evidence>
<evidence type="ECO:0000256" key="4">
    <source>
        <dbReference type="ARBA" id="ARBA00004762"/>
    </source>
</evidence>
<dbReference type="EMBL" id="LTDM01000022">
    <property type="protein sequence ID" value="OLS02646.1"/>
    <property type="molecule type" value="Genomic_DNA"/>
</dbReference>
<feature type="binding site" evidence="16">
    <location>
        <position position="247"/>
    </location>
    <ligand>
        <name>Mg(2+)</name>
        <dbReference type="ChEBI" id="CHEBI:18420"/>
    </ligand>
</feature>
<name>A0A1U7M5T8_TISCR</name>
<keyword evidence="12 16" id="KW-0560">Oxidoreductase</keyword>
<feature type="site" description="Important for catalysis" evidence="16">
    <location>
        <position position="142"/>
    </location>
</feature>
<dbReference type="AlphaFoldDB" id="A0A1U7M5T8"/>
<feature type="binding site" evidence="16">
    <location>
        <position position="96"/>
    </location>
    <ligand>
        <name>substrate</name>
    </ligand>
</feature>
<feature type="binding site" evidence="16">
    <location>
        <position position="223"/>
    </location>
    <ligand>
        <name>substrate</name>
    </ligand>
</feature>
<dbReference type="RefSeq" id="WP_075726576.1">
    <property type="nucleotide sequence ID" value="NZ_LTDM01000022.1"/>
</dbReference>
<evidence type="ECO:0000256" key="15">
    <source>
        <dbReference type="ARBA" id="ARBA00023577"/>
    </source>
</evidence>
<evidence type="ECO:0000256" key="1">
    <source>
        <dbReference type="ARBA" id="ARBA00000624"/>
    </source>
</evidence>
<dbReference type="OrthoDB" id="9806254at2"/>
<dbReference type="PANTHER" id="PTHR42979:SF1">
    <property type="entry name" value="3-ISOPROPYLMALATE DEHYDROGENASE"/>
    <property type="match status" value="1"/>
</dbReference>
<comment type="subunit">
    <text evidence="6 16 17">Homodimer.</text>
</comment>
<dbReference type="HAMAP" id="MF_01033">
    <property type="entry name" value="LeuB_type1"/>
    <property type="match status" value="1"/>
</dbReference>
<evidence type="ECO:0000256" key="8">
    <source>
        <dbReference type="ARBA" id="ARBA00022490"/>
    </source>
</evidence>
<evidence type="ECO:0000256" key="5">
    <source>
        <dbReference type="ARBA" id="ARBA00008319"/>
    </source>
</evidence>
<evidence type="ECO:0000256" key="11">
    <source>
        <dbReference type="ARBA" id="ARBA00022842"/>
    </source>
</evidence>
<keyword evidence="10 16" id="KW-0479">Metal-binding</keyword>
<feature type="binding site" evidence="16">
    <location>
        <position position="135"/>
    </location>
    <ligand>
        <name>substrate</name>
    </ligand>
</feature>
<keyword evidence="14 16" id="KW-0100">Branched-chain amino acid biosynthesis</keyword>
<dbReference type="PROSITE" id="PS00470">
    <property type="entry name" value="IDH_IMDH"/>
    <property type="match status" value="1"/>
</dbReference>
<dbReference type="NCBIfam" id="TIGR00169">
    <property type="entry name" value="leuB"/>
    <property type="match status" value="1"/>
</dbReference>
<accession>A0A1U7M5T8</accession>
<gene>
    <name evidence="16 19" type="primary">leuB</name>
    <name evidence="19" type="ORF">TICRE_14470</name>
</gene>
<dbReference type="GO" id="GO:0003862">
    <property type="term" value="F:3-isopropylmalate dehydrogenase activity"/>
    <property type="evidence" value="ECO:0007669"/>
    <property type="project" value="UniProtKB-UniRule"/>
</dbReference>
<keyword evidence="8 16" id="KW-0963">Cytoplasm</keyword>
<evidence type="ECO:0000256" key="16">
    <source>
        <dbReference type="HAMAP-Rule" id="MF_01033"/>
    </source>
</evidence>
<evidence type="ECO:0000259" key="18">
    <source>
        <dbReference type="SMART" id="SM01329"/>
    </source>
</evidence>
<keyword evidence="20" id="KW-1185">Reference proteome</keyword>
<protein>
    <recommendedName>
        <fullName evidence="16">3-isopropylmalate dehydrogenase</fullName>
        <ecNumber evidence="16">1.1.1.85</ecNumber>
    </recommendedName>
    <alternativeName>
        <fullName evidence="16">3-IPM-DH</fullName>
    </alternativeName>
    <alternativeName>
        <fullName evidence="16">Beta-IPM dehydrogenase</fullName>
        <shortName evidence="16">IMDH</shortName>
    </alternativeName>
</protein>
<reference evidence="19 20" key="1">
    <citation type="submission" date="2016-02" db="EMBL/GenBank/DDBJ databases">
        <title>Genome sequence of Tissierella creatinophila DSM 6911.</title>
        <authorList>
            <person name="Poehlein A."/>
            <person name="Daniel R."/>
        </authorList>
    </citation>
    <scope>NUCLEOTIDE SEQUENCE [LARGE SCALE GENOMIC DNA]</scope>
    <source>
        <strain evidence="19 20">DSM 6911</strain>
    </source>
</reference>
<dbReference type="SMART" id="SM01329">
    <property type="entry name" value="Iso_dh"/>
    <property type="match status" value="1"/>
</dbReference>
<dbReference type="InterPro" id="IPR019818">
    <property type="entry name" value="IsoCit/isopropylmalate_DH_CS"/>
</dbReference>
<evidence type="ECO:0000313" key="20">
    <source>
        <dbReference type="Proteomes" id="UP000186112"/>
    </source>
</evidence>
<evidence type="ECO:0000256" key="7">
    <source>
        <dbReference type="ARBA" id="ARBA00022430"/>
    </source>
</evidence>
<sequence>MDYKIAIAKGDGIGPEIVESAMEVLDVIGKIKGHKFIYKEAPVGGFAYDLYGDPLPLESIKTCKESDSVLFGAVGGPKWDNLPGDKRAETAILGLRKNLETFANLRPGYLFKSLKDASPLKESIIGDGFDILVVRELTGGIYFGEKGYKETENGKAAFDIEIYSEMEIERIARIGFEMAMKRDKKLTSVDKSNVLESSRLWRKVVEEVSKDYKEVSLNHMYIDNAAMQVIRDPKQFDVILTSNIFGDILSDEISMITGSIGMLASASIGKDKKGIFEPIHGSAPDITGKGIANPIATILSAAMMLKYSFGLEEESKMIEDGVAKTLEEGYRTSDIRGDGDWIKTGEMTEKIIKTIQKMVQN</sequence>
<feature type="binding site" evidence="16">
    <location>
        <position position="251"/>
    </location>
    <ligand>
        <name>Mg(2+)</name>
        <dbReference type="ChEBI" id="CHEBI:18420"/>
    </ligand>
</feature>
<comment type="caution">
    <text evidence="19">The sequence shown here is derived from an EMBL/GenBank/DDBJ whole genome shotgun (WGS) entry which is preliminary data.</text>
</comment>
<feature type="domain" description="Isopropylmalate dehydrogenase-like" evidence="18">
    <location>
        <begin position="4"/>
        <end position="351"/>
    </location>
</feature>
<comment type="pathway">
    <text evidence="4 16 17">Amino-acid biosynthesis; L-leucine biosynthesis; L-leucine from 3-methyl-2-oxobutanoate: step 3/4.</text>
</comment>
<dbReference type="GO" id="GO:0009098">
    <property type="term" value="P:L-leucine biosynthetic process"/>
    <property type="evidence" value="ECO:0007669"/>
    <property type="project" value="UniProtKB-UniRule"/>
</dbReference>
<dbReference type="SUPFAM" id="SSF53659">
    <property type="entry name" value="Isocitrate/Isopropylmalate dehydrogenase-like"/>
    <property type="match status" value="1"/>
</dbReference>